<dbReference type="AlphaFoldDB" id="A0AB37HVV5"/>
<sequence length="239" mass="25875">MNRPPATPGHRVAALPDVALQPGEPPATDWWATDQDTLVRYLLSLREVPPGRPRIIAIDGRGGSGKTTLAALLQQVIPKTGVLHTDDLAWNEPLFQWDHVLIDALEQLHATGALTLTPPAWRAHGREGHIVIPPGTTTVLVEGTGAGMRAATPLLDAHLWVQTADDVAQERGLRRDIAEGVNGDAVESVRFWHHWMAAERAFFAEDRPWERADVILCGVTLPGLGAGEVAWNGPSTPLT</sequence>
<evidence type="ECO:0000313" key="1">
    <source>
        <dbReference type="EMBL" id="QUC11670.1"/>
    </source>
</evidence>
<evidence type="ECO:0008006" key="3">
    <source>
        <dbReference type="Google" id="ProtNLM"/>
    </source>
</evidence>
<name>A0AB37HVV5_9ACTN</name>
<organism evidence="1 2">
    <name type="scientific">Arachnia propionica</name>
    <dbReference type="NCBI Taxonomy" id="1750"/>
    <lineage>
        <taxon>Bacteria</taxon>
        <taxon>Bacillati</taxon>
        <taxon>Actinomycetota</taxon>
        <taxon>Actinomycetes</taxon>
        <taxon>Propionibacteriales</taxon>
        <taxon>Propionibacteriaceae</taxon>
        <taxon>Arachnia</taxon>
    </lineage>
</organism>
<dbReference type="InterPro" id="IPR027417">
    <property type="entry name" value="P-loop_NTPase"/>
</dbReference>
<dbReference type="SUPFAM" id="SSF52540">
    <property type="entry name" value="P-loop containing nucleoside triphosphate hydrolases"/>
    <property type="match status" value="1"/>
</dbReference>
<dbReference type="Proteomes" id="UP000677180">
    <property type="component" value="Chromosome"/>
</dbReference>
<gene>
    <name evidence="1" type="ORF">J5A53_02920</name>
</gene>
<protein>
    <recommendedName>
        <fullName evidence="3">Uridine kinase</fullName>
    </recommendedName>
</protein>
<dbReference type="RefSeq" id="WP_071162217.1">
    <property type="nucleotide sequence ID" value="NZ_CAUVFX010000006.1"/>
</dbReference>
<dbReference type="EMBL" id="CP072385">
    <property type="protein sequence ID" value="QUC11670.1"/>
    <property type="molecule type" value="Genomic_DNA"/>
</dbReference>
<accession>A0AB37HVV5</accession>
<proteinExistence type="predicted"/>
<dbReference type="Gene3D" id="3.40.50.300">
    <property type="entry name" value="P-loop containing nucleotide triphosphate hydrolases"/>
    <property type="match status" value="1"/>
</dbReference>
<evidence type="ECO:0000313" key="2">
    <source>
        <dbReference type="Proteomes" id="UP000677180"/>
    </source>
</evidence>
<reference evidence="1" key="1">
    <citation type="submission" date="2021-03" db="EMBL/GenBank/DDBJ databases">
        <title>Human Oral Microbial Genomes.</title>
        <authorList>
            <person name="Johnston C.D."/>
            <person name="Chen T."/>
            <person name="Dewhirst F.E."/>
        </authorList>
    </citation>
    <scope>NUCLEOTIDE SEQUENCE</scope>
    <source>
        <strain evidence="1">F0714</strain>
    </source>
</reference>